<sequence>MTELEIADRYTAFWNASTDEDQQRLAALTFVDGVEYHAPIGVLTGAQAMIGFRQEFTSHVPTARLVARRVPERHHDRMRFQWEIVVGDEESFATGTDVLELDRDGRISSVTSFLDRAPEGFEAAHH</sequence>
<dbReference type="InterPro" id="IPR032710">
    <property type="entry name" value="NTF2-like_dom_sf"/>
</dbReference>
<organism evidence="1 2">
    <name type="scientific">Nocardioides caricicola</name>
    <dbReference type="NCBI Taxonomy" id="634770"/>
    <lineage>
        <taxon>Bacteria</taxon>
        <taxon>Bacillati</taxon>
        <taxon>Actinomycetota</taxon>
        <taxon>Actinomycetes</taxon>
        <taxon>Propionibacteriales</taxon>
        <taxon>Nocardioidaceae</taxon>
        <taxon>Nocardioides</taxon>
    </lineage>
</organism>
<gene>
    <name evidence="1" type="ORF">ACFPKY_21885</name>
</gene>
<accession>A0ABW0N9H7</accession>
<name>A0ABW0N9H7_9ACTN</name>
<keyword evidence="2" id="KW-1185">Reference proteome</keyword>
<dbReference type="Proteomes" id="UP001595956">
    <property type="component" value="Unassembled WGS sequence"/>
</dbReference>
<dbReference type="SUPFAM" id="SSF54427">
    <property type="entry name" value="NTF2-like"/>
    <property type="match status" value="1"/>
</dbReference>
<proteinExistence type="predicted"/>
<reference evidence="2" key="1">
    <citation type="journal article" date="2019" name="Int. J. Syst. Evol. Microbiol.">
        <title>The Global Catalogue of Microorganisms (GCM) 10K type strain sequencing project: providing services to taxonomists for standard genome sequencing and annotation.</title>
        <authorList>
            <consortium name="The Broad Institute Genomics Platform"/>
            <consortium name="The Broad Institute Genome Sequencing Center for Infectious Disease"/>
            <person name="Wu L."/>
            <person name="Ma J."/>
        </authorList>
    </citation>
    <scope>NUCLEOTIDE SEQUENCE [LARGE SCALE GENOMIC DNA]</scope>
    <source>
        <strain evidence="2">KACC 13778</strain>
    </source>
</reference>
<dbReference type="Gene3D" id="3.10.450.50">
    <property type="match status" value="1"/>
</dbReference>
<comment type="caution">
    <text evidence="1">The sequence shown here is derived from an EMBL/GenBank/DDBJ whole genome shotgun (WGS) entry which is preliminary data.</text>
</comment>
<evidence type="ECO:0000313" key="2">
    <source>
        <dbReference type="Proteomes" id="UP001595956"/>
    </source>
</evidence>
<protein>
    <submittedName>
        <fullName evidence="1">Nuclear transport factor 2 family protein</fullName>
    </submittedName>
</protein>
<dbReference type="RefSeq" id="WP_345182329.1">
    <property type="nucleotide sequence ID" value="NZ_BAABFQ010000010.1"/>
</dbReference>
<dbReference type="EMBL" id="JBHSMD010000011">
    <property type="protein sequence ID" value="MFC5495772.1"/>
    <property type="molecule type" value="Genomic_DNA"/>
</dbReference>
<evidence type="ECO:0000313" key="1">
    <source>
        <dbReference type="EMBL" id="MFC5495772.1"/>
    </source>
</evidence>